<dbReference type="Proteomes" id="UP000024635">
    <property type="component" value="Unassembled WGS sequence"/>
</dbReference>
<name>A0A016S139_9BILA</name>
<gene>
    <name evidence="1" type="primary">Acey_s0318.g2354</name>
    <name evidence="1" type="ORF">Y032_0318g2354</name>
</gene>
<dbReference type="EMBL" id="JARK01001654">
    <property type="protein sequence ID" value="EYB84348.1"/>
    <property type="molecule type" value="Genomic_DNA"/>
</dbReference>
<evidence type="ECO:0000313" key="2">
    <source>
        <dbReference type="Proteomes" id="UP000024635"/>
    </source>
</evidence>
<comment type="caution">
    <text evidence="1">The sequence shown here is derived from an EMBL/GenBank/DDBJ whole genome shotgun (WGS) entry which is preliminary data.</text>
</comment>
<evidence type="ECO:0000313" key="1">
    <source>
        <dbReference type="EMBL" id="EYB84348.1"/>
    </source>
</evidence>
<organism evidence="1 2">
    <name type="scientific">Ancylostoma ceylanicum</name>
    <dbReference type="NCBI Taxonomy" id="53326"/>
    <lineage>
        <taxon>Eukaryota</taxon>
        <taxon>Metazoa</taxon>
        <taxon>Ecdysozoa</taxon>
        <taxon>Nematoda</taxon>
        <taxon>Chromadorea</taxon>
        <taxon>Rhabditida</taxon>
        <taxon>Rhabditina</taxon>
        <taxon>Rhabditomorpha</taxon>
        <taxon>Strongyloidea</taxon>
        <taxon>Ancylostomatidae</taxon>
        <taxon>Ancylostomatinae</taxon>
        <taxon>Ancylostoma</taxon>
    </lineage>
</organism>
<accession>A0A016S139</accession>
<sequence>MLCVKNLENLSDNLIPRLELPALHSVSHDACNESSQDYCCALSQRKFEKKCQKRQISRLRHGYVSM</sequence>
<keyword evidence="2" id="KW-1185">Reference proteome</keyword>
<protein>
    <submittedName>
        <fullName evidence="1">Uncharacterized protein</fullName>
    </submittedName>
</protein>
<reference evidence="2" key="1">
    <citation type="journal article" date="2015" name="Nat. Genet.">
        <title>The genome and transcriptome of the zoonotic hookworm Ancylostoma ceylanicum identify infection-specific gene families.</title>
        <authorList>
            <person name="Schwarz E.M."/>
            <person name="Hu Y."/>
            <person name="Antoshechkin I."/>
            <person name="Miller M.M."/>
            <person name="Sternberg P.W."/>
            <person name="Aroian R.V."/>
        </authorList>
    </citation>
    <scope>NUCLEOTIDE SEQUENCE</scope>
    <source>
        <strain evidence="2">HY135</strain>
    </source>
</reference>
<dbReference type="AlphaFoldDB" id="A0A016S139"/>
<proteinExistence type="predicted"/>